<dbReference type="InterPro" id="IPR000477">
    <property type="entry name" value="RT_dom"/>
</dbReference>
<sequence>MAFDQKDKGMPVNALKGLLLRCILNVQLLFESSLYRQLDGVAIGSHLGPILANIFMGKLEALQLRRQINSLKYYGRYVDDICAIISEQMNRSALMDTINQAHPSIQLTLEQEQSESLPFLDVLLSRSDWSIRRSIYRNKMWPG</sequence>
<dbReference type="AlphaFoldDB" id="A0A0V0J9V6"/>
<evidence type="ECO:0000313" key="2">
    <source>
        <dbReference type="EMBL" id="JAP42658.1"/>
    </source>
</evidence>
<dbReference type="EMBL" id="GEEE01011810">
    <property type="protein sequence ID" value="JAP51415.1"/>
    <property type="molecule type" value="Transcribed_RNA"/>
</dbReference>
<protein>
    <submittedName>
        <fullName evidence="2">Reverse transcriptase (RNA-dependent DNA polymerase)</fullName>
    </submittedName>
</protein>
<dbReference type="PROSITE" id="PS50878">
    <property type="entry name" value="RT_POL"/>
    <property type="match status" value="1"/>
</dbReference>
<evidence type="ECO:0000313" key="3">
    <source>
        <dbReference type="EMBL" id="JAP61978.1"/>
    </source>
</evidence>
<dbReference type="EMBL" id="GEEE01020567">
    <property type="protein sequence ID" value="JAP42658.1"/>
    <property type="molecule type" value="Transcribed_RNA"/>
</dbReference>
<dbReference type="PANTHER" id="PTHR21301:SF10">
    <property type="entry name" value="REVERSE TRANSCRIPTASE DOMAIN-CONTAINING PROTEIN"/>
    <property type="match status" value="1"/>
</dbReference>
<gene>
    <name evidence="3" type="ORF">TR153140</name>
</gene>
<reference evidence="3" key="1">
    <citation type="submission" date="2016-01" db="EMBL/GenBank/DDBJ databases">
        <title>Reference transcriptome for the parasite Schistocephalus solidus: insights into the molecular evolution of parasitism.</title>
        <authorList>
            <person name="Hebert F.O."/>
            <person name="Grambauer S."/>
            <person name="Barber I."/>
            <person name="Landry C.R."/>
            <person name="Aubin-Horth N."/>
        </authorList>
    </citation>
    <scope>NUCLEOTIDE SEQUENCE</scope>
</reference>
<dbReference type="GO" id="GO:0003964">
    <property type="term" value="F:RNA-directed DNA polymerase activity"/>
    <property type="evidence" value="ECO:0007669"/>
    <property type="project" value="UniProtKB-KW"/>
</dbReference>
<organism evidence="3">
    <name type="scientific">Schistocephalus solidus</name>
    <name type="common">Tapeworm</name>
    <dbReference type="NCBI Taxonomy" id="70667"/>
    <lineage>
        <taxon>Eukaryota</taxon>
        <taxon>Metazoa</taxon>
        <taxon>Spiralia</taxon>
        <taxon>Lophotrochozoa</taxon>
        <taxon>Platyhelminthes</taxon>
        <taxon>Cestoda</taxon>
        <taxon>Eucestoda</taxon>
        <taxon>Diphyllobothriidea</taxon>
        <taxon>Diphyllobothriidae</taxon>
        <taxon>Schistocephalus</taxon>
    </lineage>
</organism>
<dbReference type="PANTHER" id="PTHR21301">
    <property type="entry name" value="REVERSE TRANSCRIPTASE"/>
    <property type="match status" value="1"/>
</dbReference>
<feature type="domain" description="Reverse transcriptase" evidence="1">
    <location>
        <begin position="1"/>
        <end position="143"/>
    </location>
</feature>
<evidence type="ECO:0000259" key="1">
    <source>
        <dbReference type="PROSITE" id="PS50878"/>
    </source>
</evidence>
<dbReference type="EMBL" id="GEEE01024106">
    <property type="protein sequence ID" value="JAP39119.1"/>
    <property type="molecule type" value="Transcribed_RNA"/>
</dbReference>
<proteinExistence type="predicted"/>
<keyword evidence="2" id="KW-0808">Transferase</keyword>
<keyword evidence="2" id="KW-0695">RNA-directed DNA polymerase</keyword>
<dbReference type="EMBL" id="GEEE01013934">
    <property type="protein sequence ID" value="JAP49291.1"/>
    <property type="molecule type" value="Transcribed_RNA"/>
</dbReference>
<dbReference type="EMBL" id="GEEE01008317">
    <property type="protein sequence ID" value="JAP54908.1"/>
    <property type="molecule type" value="Transcribed_RNA"/>
</dbReference>
<name>A0A0V0J9V6_SCHSO</name>
<dbReference type="EMBL" id="GEEE01001247">
    <property type="protein sequence ID" value="JAP61978.1"/>
    <property type="molecule type" value="Transcribed_RNA"/>
</dbReference>
<accession>A0A0V0J9V6</accession>
<keyword evidence="2" id="KW-0548">Nucleotidyltransferase</keyword>